<dbReference type="InterPro" id="IPR035482">
    <property type="entry name" value="SIS_PGI_2"/>
</dbReference>
<dbReference type="EMBL" id="SHBE01000003">
    <property type="protein sequence ID" value="RZO26638.1"/>
    <property type="molecule type" value="Genomic_DNA"/>
</dbReference>
<comment type="pathway">
    <text evidence="4">Carbohydrate biosynthesis; gluconeogenesis.</text>
</comment>
<feature type="active site" evidence="4">
    <location>
        <position position="437"/>
    </location>
</feature>
<keyword evidence="4" id="KW-0963">Cytoplasm</keyword>
<dbReference type="UniPathway" id="UPA00109">
    <property type="reaction ID" value="UER00181"/>
</dbReference>
<dbReference type="SUPFAM" id="SSF53697">
    <property type="entry name" value="SIS domain"/>
    <property type="match status" value="1"/>
</dbReference>
<dbReference type="GO" id="GO:0051156">
    <property type="term" value="P:glucose 6-phosphate metabolic process"/>
    <property type="evidence" value="ECO:0007669"/>
    <property type="project" value="TreeGrafter"/>
</dbReference>
<dbReference type="Pfam" id="PF00342">
    <property type="entry name" value="PGI"/>
    <property type="match status" value="1"/>
</dbReference>
<evidence type="ECO:0000313" key="7">
    <source>
        <dbReference type="Proteomes" id="UP000315825"/>
    </source>
</evidence>
<protein>
    <recommendedName>
        <fullName evidence="4">Glucose-6-phosphate isomerase</fullName>
        <shortName evidence="4">GPI</shortName>
        <ecNumber evidence="4">5.3.1.9</ecNumber>
    </recommendedName>
    <alternativeName>
        <fullName evidence="4">Phosphoglucose isomerase</fullName>
        <shortName evidence="4">PGI</shortName>
    </alternativeName>
    <alternativeName>
        <fullName evidence="4">Phosphohexose isomerase</fullName>
        <shortName evidence="4">PHI</shortName>
    </alternativeName>
</protein>
<comment type="subcellular location">
    <subcellularLocation>
        <location evidence="4">Cytoplasm</location>
    </subcellularLocation>
</comment>
<keyword evidence="1 4" id="KW-0312">Gluconeogenesis</keyword>
<dbReference type="GO" id="GO:0048029">
    <property type="term" value="F:monosaccharide binding"/>
    <property type="evidence" value="ECO:0007669"/>
    <property type="project" value="TreeGrafter"/>
</dbReference>
<dbReference type="PANTHER" id="PTHR11469">
    <property type="entry name" value="GLUCOSE-6-PHOSPHATE ISOMERASE"/>
    <property type="match status" value="1"/>
</dbReference>
<evidence type="ECO:0000256" key="5">
    <source>
        <dbReference type="RuleBase" id="RU000612"/>
    </source>
</evidence>
<accession>A0A520MZI0</accession>
<name>A0A520MZI0_9GAMM</name>
<gene>
    <name evidence="4" type="primary">pgi</name>
    <name evidence="6" type="ORF">EVA92_02520</name>
</gene>
<dbReference type="GO" id="GO:0097367">
    <property type="term" value="F:carbohydrate derivative binding"/>
    <property type="evidence" value="ECO:0007669"/>
    <property type="project" value="InterPro"/>
</dbReference>
<comment type="catalytic activity">
    <reaction evidence="4 5">
        <text>alpha-D-glucose 6-phosphate = beta-D-fructose 6-phosphate</text>
        <dbReference type="Rhea" id="RHEA:11816"/>
        <dbReference type="ChEBI" id="CHEBI:57634"/>
        <dbReference type="ChEBI" id="CHEBI:58225"/>
        <dbReference type="EC" id="5.3.1.9"/>
    </reaction>
</comment>
<dbReference type="PANTHER" id="PTHR11469:SF1">
    <property type="entry name" value="GLUCOSE-6-PHOSPHATE ISOMERASE"/>
    <property type="match status" value="1"/>
</dbReference>
<dbReference type="GO" id="GO:0006094">
    <property type="term" value="P:gluconeogenesis"/>
    <property type="evidence" value="ECO:0007669"/>
    <property type="project" value="UniProtKB-UniRule"/>
</dbReference>
<feature type="active site" evidence="4">
    <location>
        <position position="336"/>
    </location>
</feature>
<evidence type="ECO:0000313" key="6">
    <source>
        <dbReference type="EMBL" id="RZO26638.1"/>
    </source>
</evidence>
<dbReference type="PRINTS" id="PR00662">
    <property type="entry name" value="G6PISOMERASE"/>
</dbReference>
<proteinExistence type="inferred from homology"/>
<dbReference type="HAMAP" id="MF_00473">
    <property type="entry name" value="G6P_isomerase"/>
    <property type="match status" value="1"/>
</dbReference>
<dbReference type="GO" id="GO:0005829">
    <property type="term" value="C:cytosol"/>
    <property type="evidence" value="ECO:0007669"/>
    <property type="project" value="TreeGrafter"/>
</dbReference>
<keyword evidence="3 4" id="KW-0413">Isomerase</keyword>
<organism evidence="6 7">
    <name type="scientific">SAR86 cluster bacterium</name>
    <dbReference type="NCBI Taxonomy" id="2030880"/>
    <lineage>
        <taxon>Bacteria</taxon>
        <taxon>Pseudomonadati</taxon>
        <taxon>Pseudomonadota</taxon>
        <taxon>Gammaproteobacteria</taxon>
        <taxon>SAR86 cluster</taxon>
    </lineage>
</organism>
<evidence type="ECO:0000256" key="2">
    <source>
        <dbReference type="ARBA" id="ARBA00023152"/>
    </source>
</evidence>
<reference evidence="6 7" key="1">
    <citation type="submission" date="2019-02" db="EMBL/GenBank/DDBJ databases">
        <title>Prokaryotic population dynamics and viral predation in marine succession experiment using metagenomics: the confinement effect.</title>
        <authorList>
            <person name="Haro-Moreno J.M."/>
            <person name="Rodriguez-Valera F."/>
            <person name="Lopez-Perez M."/>
        </authorList>
    </citation>
    <scope>NUCLEOTIDE SEQUENCE [LARGE SCALE GENOMIC DNA]</scope>
    <source>
        <strain evidence="6">MED-G159</strain>
    </source>
</reference>
<dbReference type="Proteomes" id="UP000315825">
    <property type="component" value="Unassembled WGS sequence"/>
</dbReference>
<dbReference type="CDD" id="cd05016">
    <property type="entry name" value="SIS_PGI_2"/>
    <property type="match status" value="1"/>
</dbReference>
<sequence>MLEKLNLNKPEYRIREDCIKFKEKVYGINFNFEYHNIPTEFYSDFENLALMNDVFSKFKDIFDGQRVNNTEDRPVTHFEYRKNPSLKEFNDQTNFMLEIADAISQESFDKIIFFGIGGSQLGPLFLGEALINDFYKNVVMITGSDPEEFKEKVSGLNLEKCIFIIASKSFGTIETLRSYEDVTGRNYLKNTFAITSNIQTAESYGIDSKKIVSFDASTGGRFSSWSPISILLAIFEGEEKYREFLHGGLTADEDLLNNKNKSPCFLMSCQDIYNNNILENQTSLILNYDWKLRNFSKYVQQLEMESNGKSVDKNGHQLKIQTCPIIWGGYGPESQHSFYQMIYQGTKDFNLYLLSSSSDSLNVKQFNGQSDSLIKGTAIDIEECKQTKKRNPTLITIDNISPSTVGALMATWENKTILNSIFWNINAFDQWGVELGKENTKKYL</sequence>
<evidence type="ECO:0000256" key="3">
    <source>
        <dbReference type="ARBA" id="ARBA00023235"/>
    </source>
</evidence>
<dbReference type="GO" id="GO:0006096">
    <property type="term" value="P:glycolytic process"/>
    <property type="evidence" value="ECO:0007669"/>
    <property type="project" value="UniProtKB-UniRule"/>
</dbReference>
<dbReference type="UniPathway" id="UPA00138"/>
<comment type="caution">
    <text evidence="6">The sequence shown here is derived from an EMBL/GenBank/DDBJ whole genome shotgun (WGS) entry which is preliminary data.</text>
</comment>
<comment type="similarity">
    <text evidence="4 5">Belongs to the GPI family.</text>
</comment>
<dbReference type="InterPro" id="IPR046348">
    <property type="entry name" value="SIS_dom_sf"/>
</dbReference>
<dbReference type="Gene3D" id="3.40.50.10490">
    <property type="entry name" value="Glucose-6-phosphate isomerase like protein, domain 1"/>
    <property type="match status" value="2"/>
</dbReference>
<keyword evidence="2 4" id="KW-0324">Glycolysis</keyword>
<evidence type="ECO:0000256" key="4">
    <source>
        <dbReference type="HAMAP-Rule" id="MF_00473"/>
    </source>
</evidence>
<dbReference type="AlphaFoldDB" id="A0A520MZI0"/>
<dbReference type="GO" id="GO:0004347">
    <property type="term" value="F:glucose-6-phosphate isomerase activity"/>
    <property type="evidence" value="ECO:0007669"/>
    <property type="project" value="UniProtKB-UniRule"/>
</dbReference>
<comment type="pathway">
    <text evidence="4 5">Carbohydrate degradation; glycolysis; D-glyceraldehyde 3-phosphate and glycerone phosphate from D-glucose: step 2/4.</text>
</comment>
<evidence type="ECO:0000256" key="1">
    <source>
        <dbReference type="ARBA" id="ARBA00022432"/>
    </source>
</evidence>
<dbReference type="PROSITE" id="PS51463">
    <property type="entry name" value="P_GLUCOSE_ISOMERASE_3"/>
    <property type="match status" value="1"/>
</dbReference>
<dbReference type="InterPro" id="IPR001672">
    <property type="entry name" value="G6P_Isomerase"/>
</dbReference>
<dbReference type="EC" id="5.3.1.9" evidence="4"/>
<comment type="function">
    <text evidence="4">Catalyzes the reversible isomerization of glucose-6-phosphate to fructose-6-phosphate.</text>
</comment>
<feature type="active site" description="Proton donor" evidence="4">
    <location>
        <position position="305"/>
    </location>
</feature>